<comment type="similarity">
    <text evidence="2">Belongs to the major facilitator superfamily. Sugar transporter (TC 2.A.1.1) family.</text>
</comment>
<dbReference type="GO" id="GO:0005886">
    <property type="term" value="C:plasma membrane"/>
    <property type="evidence" value="ECO:0007669"/>
    <property type="project" value="UniProtKB-SubCell"/>
</dbReference>
<dbReference type="PANTHER" id="PTHR48022">
    <property type="entry name" value="PLASTIDIC GLUCOSE TRANSPORTER 4"/>
    <property type="match status" value="1"/>
</dbReference>
<dbReference type="Pfam" id="PF00083">
    <property type="entry name" value="Sugar_tr"/>
    <property type="match status" value="1"/>
</dbReference>
<dbReference type="CDD" id="cd17316">
    <property type="entry name" value="MFS_SV2_like"/>
    <property type="match status" value="1"/>
</dbReference>
<dbReference type="InterPro" id="IPR005829">
    <property type="entry name" value="Sugar_transporter_CS"/>
</dbReference>
<evidence type="ECO:0000256" key="7">
    <source>
        <dbReference type="SAM" id="Phobius"/>
    </source>
</evidence>
<dbReference type="InterPro" id="IPR005828">
    <property type="entry name" value="MFS_sugar_transport-like"/>
</dbReference>
<gene>
    <name evidence="9" type="ORF">HA48_13035</name>
</gene>
<accession>A0A1X1D7Y4</accession>
<proteinExistence type="inferred from homology"/>
<dbReference type="Proteomes" id="UP000193104">
    <property type="component" value="Unassembled WGS sequence"/>
</dbReference>
<keyword evidence="10" id="KW-1185">Reference proteome</keyword>
<feature type="transmembrane region" description="Helical" evidence="7">
    <location>
        <begin position="407"/>
        <end position="426"/>
    </location>
</feature>
<dbReference type="AlphaFoldDB" id="A0A1X1D7Y4"/>
<feature type="domain" description="Major facilitator superfamily (MFS) profile" evidence="8">
    <location>
        <begin position="19"/>
        <end position="430"/>
    </location>
</feature>
<evidence type="ECO:0000259" key="8">
    <source>
        <dbReference type="PROSITE" id="PS50850"/>
    </source>
</evidence>
<keyword evidence="3 7" id="KW-0812">Transmembrane</keyword>
<feature type="transmembrane region" description="Helical" evidence="7">
    <location>
        <begin position="316"/>
        <end position="334"/>
    </location>
</feature>
<reference evidence="9 10" key="1">
    <citation type="journal article" date="2017" name="Antonie Van Leeuwenhoek">
        <title>Phylogenomic resolution of the bacterial genus Pantoea and its relationship with Erwinia and Tatumella.</title>
        <authorList>
            <person name="Palmer M."/>
            <person name="Steenkamp E.T."/>
            <person name="Coetzee M.P."/>
            <person name="Chan W.Y."/>
            <person name="van Zyl E."/>
            <person name="De Maayer P."/>
            <person name="Coutinho T.A."/>
            <person name="Blom J."/>
            <person name="Smits T.H."/>
            <person name="Duffy B."/>
            <person name="Venter S.N."/>
        </authorList>
    </citation>
    <scope>NUCLEOTIDE SEQUENCE [LARGE SCALE GENOMIC DNA]</scope>
    <source>
        <strain evidence="9 10">LMG 26277</strain>
    </source>
</reference>
<comment type="caution">
    <text evidence="9">The sequence shown here is derived from an EMBL/GenBank/DDBJ whole genome shotgun (WGS) entry which is preliminary data.</text>
</comment>
<evidence type="ECO:0000256" key="4">
    <source>
        <dbReference type="ARBA" id="ARBA00022989"/>
    </source>
</evidence>
<sequence>MANNISVEDVPISRFHRLLTVRSGGGSFVDGYVLSIIGIAMTQVSPALGLSAFWEGLIAASALIGIFFGGFMGGALTDRFGRRRIYFVGPTLFVLCSVAQFWVQSGEMLFVLRFLTGIAVGIEYPVATAFLVEFMPKRSRGPCLATLTILWFAGAAMAYLAGGAILNLGGTDAWRWALASTAVIGALLFLVRLGTPESPRWLLSKGRAAEAEAIIRRVYGASFGLKNLSQQAESKKLSFLHLLHSGYGKRMAFVTIFWTCSVIPVFAVYAFAPKVLEALHLSGDWAAYGSIAITLLFVVGCVLATRMVNTLGRRKLLLHSFLWSGLALLLLGALRDGPSMVILILFGAYALFIGGAQVLQLVYPNEIFPTVIRAGAVGIGTSMSRIGAAVGTYLIPISLQSIGIGPTMYIAAAITLLGLLVSWFLAPETAARSLEDAASLDDESTPQTQHVSGSWSKHTG</sequence>
<feature type="transmembrane region" description="Helical" evidence="7">
    <location>
        <begin position="85"/>
        <end position="103"/>
    </location>
</feature>
<evidence type="ECO:0000256" key="5">
    <source>
        <dbReference type="ARBA" id="ARBA00023136"/>
    </source>
</evidence>
<feature type="transmembrane region" description="Helical" evidence="7">
    <location>
        <begin position="340"/>
        <end position="363"/>
    </location>
</feature>
<evidence type="ECO:0000256" key="6">
    <source>
        <dbReference type="SAM" id="MobiDB-lite"/>
    </source>
</evidence>
<feature type="transmembrane region" description="Helical" evidence="7">
    <location>
        <begin position="21"/>
        <end position="41"/>
    </location>
</feature>
<evidence type="ECO:0000256" key="3">
    <source>
        <dbReference type="ARBA" id="ARBA00022692"/>
    </source>
</evidence>
<evidence type="ECO:0000256" key="1">
    <source>
        <dbReference type="ARBA" id="ARBA00004127"/>
    </source>
</evidence>
<evidence type="ECO:0000313" key="9">
    <source>
        <dbReference type="EMBL" id="ORM72768.1"/>
    </source>
</evidence>
<protein>
    <submittedName>
        <fullName evidence="9">MFS transporter</fullName>
    </submittedName>
</protein>
<evidence type="ECO:0000256" key="2">
    <source>
        <dbReference type="ARBA" id="ARBA00010992"/>
    </source>
</evidence>
<dbReference type="OrthoDB" id="3252866at2"/>
<keyword evidence="4 7" id="KW-1133">Transmembrane helix</keyword>
<dbReference type="EMBL" id="MLFS01000035">
    <property type="protein sequence ID" value="ORM72768.1"/>
    <property type="molecule type" value="Genomic_DNA"/>
</dbReference>
<dbReference type="InterPro" id="IPR036259">
    <property type="entry name" value="MFS_trans_sf"/>
</dbReference>
<name>A0A1X1D7Y4_9GAMM</name>
<feature type="compositionally biased region" description="Polar residues" evidence="6">
    <location>
        <begin position="445"/>
        <end position="460"/>
    </location>
</feature>
<feature type="transmembrane region" description="Helical" evidence="7">
    <location>
        <begin position="144"/>
        <end position="168"/>
    </location>
</feature>
<feature type="transmembrane region" description="Helical" evidence="7">
    <location>
        <begin position="109"/>
        <end position="132"/>
    </location>
</feature>
<dbReference type="Gene3D" id="1.20.1250.20">
    <property type="entry name" value="MFS general substrate transporter like domains"/>
    <property type="match status" value="1"/>
</dbReference>
<dbReference type="PANTHER" id="PTHR48022:SF2">
    <property type="entry name" value="PLASTIDIC GLUCOSE TRANSPORTER 4"/>
    <property type="match status" value="1"/>
</dbReference>
<dbReference type="RefSeq" id="WP_128601732.1">
    <property type="nucleotide sequence ID" value="NZ_MLFS01000035.1"/>
</dbReference>
<comment type="subcellular location">
    <subcellularLocation>
        <location evidence="1">Endomembrane system</location>
        <topology evidence="1">Multi-pass membrane protein</topology>
    </subcellularLocation>
</comment>
<feature type="region of interest" description="Disordered" evidence="6">
    <location>
        <begin position="437"/>
        <end position="460"/>
    </location>
</feature>
<organism evidence="9 10">
    <name type="scientific">Pantoea wallisii</name>
    <dbReference type="NCBI Taxonomy" id="1076551"/>
    <lineage>
        <taxon>Bacteria</taxon>
        <taxon>Pseudomonadati</taxon>
        <taxon>Pseudomonadota</taxon>
        <taxon>Gammaproteobacteria</taxon>
        <taxon>Enterobacterales</taxon>
        <taxon>Erwiniaceae</taxon>
        <taxon>Pantoea</taxon>
    </lineage>
</organism>
<evidence type="ECO:0000313" key="10">
    <source>
        <dbReference type="Proteomes" id="UP000193104"/>
    </source>
</evidence>
<feature type="transmembrane region" description="Helical" evidence="7">
    <location>
        <begin position="53"/>
        <end position="73"/>
    </location>
</feature>
<feature type="transmembrane region" description="Helical" evidence="7">
    <location>
        <begin position="285"/>
        <end position="304"/>
    </location>
</feature>
<feature type="transmembrane region" description="Helical" evidence="7">
    <location>
        <begin position="375"/>
        <end position="395"/>
    </location>
</feature>
<dbReference type="InterPro" id="IPR050360">
    <property type="entry name" value="MFS_Sugar_Transporters"/>
</dbReference>
<dbReference type="InterPro" id="IPR020846">
    <property type="entry name" value="MFS_dom"/>
</dbReference>
<dbReference type="PROSITE" id="PS50850">
    <property type="entry name" value="MFS"/>
    <property type="match status" value="1"/>
</dbReference>
<dbReference type="GO" id="GO:0005351">
    <property type="term" value="F:carbohydrate:proton symporter activity"/>
    <property type="evidence" value="ECO:0007669"/>
    <property type="project" value="TreeGrafter"/>
</dbReference>
<feature type="transmembrane region" description="Helical" evidence="7">
    <location>
        <begin position="174"/>
        <end position="195"/>
    </location>
</feature>
<dbReference type="PROSITE" id="PS00217">
    <property type="entry name" value="SUGAR_TRANSPORT_2"/>
    <property type="match status" value="1"/>
</dbReference>
<dbReference type="SUPFAM" id="SSF103473">
    <property type="entry name" value="MFS general substrate transporter"/>
    <property type="match status" value="1"/>
</dbReference>
<feature type="transmembrane region" description="Helical" evidence="7">
    <location>
        <begin position="251"/>
        <end position="273"/>
    </location>
</feature>
<keyword evidence="5 7" id="KW-0472">Membrane</keyword>